<feature type="region of interest" description="Disordered" evidence="1">
    <location>
        <begin position="158"/>
        <end position="201"/>
    </location>
</feature>
<feature type="compositionally biased region" description="Basic and acidic residues" evidence="1">
    <location>
        <begin position="172"/>
        <end position="199"/>
    </location>
</feature>
<reference evidence="3" key="1">
    <citation type="submission" date="2021-01" db="EMBL/GenBank/DDBJ databases">
        <authorList>
            <person name="Corre E."/>
            <person name="Pelletier E."/>
            <person name="Niang G."/>
            <person name="Scheremetjew M."/>
            <person name="Finn R."/>
            <person name="Kale V."/>
            <person name="Holt S."/>
            <person name="Cochrane G."/>
            <person name="Meng A."/>
            <person name="Brown T."/>
            <person name="Cohen L."/>
        </authorList>
    </citation>
    <scope>NUCLEOTIDE SEQUENCE</scope>
    <source>
        <strain evidence="3">NIES-2562</strain>
    </source>
</reference>
<gene>
    <name evidence="3" type="ORF">PBIL07802_LOCUS27260</name>
</gene>
<feature type="domain" description="Linalool dehydratase/isomerase" evidence="2">
    <location>
        <begin position="1"/>
        <end position="155"/>
    </location>
</feature>
<dbReference type="EMBL" id="HBIB01041664">
    <property type="protein sequence ID" value="CAE0264926.1"/>
    <property type="molecule type" value="Transcribed_RNA"/>
</dbReference>
<organism evidence="3">
    <name type="scientific">Palpitomonas bilix</name>
    <dbReference type="NCBI Taxonomy" id="652834"/>
    <lineage>
        <taxon>Eukaryota</taxon>
        <taxon>Eukaryota incertae sedis</taxon>
    </lineage>
</organism>
<dbReference type="AlphaFoldDB" id="A0A7S3LUU4"/>
<sequence>MYSGHLAQIGALYESISGDLSPTSSGWVFDNDSGFKQNYTLLSLLHRIRDQMEEDETGGVCCEPTEIYFVCNHHPRAAFKLFDAVHGSDFSNVDEKWRSFVEKTVVRHGIFESFSDGFFNIFYERVIKNWISPLGCAGNDGWALSWLFSWEGEEEGEWEWKPTHSTSSSRLVNDRSGRNNADEKRREEDVKSEMKEESVRGASAGAMFASGVRALRNNREWKSGRSSGEAYLSGSPLCDKMDWNWEVSTSFYLPVESLASSLGVSSEGSKVDEVHAFLDNNYGVWVNSSTCRGKKVEGEVCENGSAGYFYNTSSGYRIWVTANALFGSIVTYDGMQRLYSKPFFERMR</sequence>
<evidence type="ECO:0000256" key="1">
    <source>
        <dbReference type="SAM" id="MobiDB-lite"/>
    </source>
</evidence>
<evidence type="ECO:0000313" key="3">
    <source>
        <dbReference type="EMBL" id="CAE0264926.1"/>
    </source>
</evidence>
<dbReference type="Pfam" id="PF18566">
    <property type="entry name" value="Ldi"/>
    <property type="match status" value="1"/>
</dbReference>
<accession>A0A7S3LUU4</accession>
<proteinExistence type="predicted"/>
<name>A0A7S3LUU4_9EUKA</name>
<dbReference type="InterPro" id="IPR041411">
    <property type="entry name" value="Ldi"/>
</dbReference>
<protein>
    <recommendedName>
        <fullName evidence="2">Linalool dehydratase/isomerase domain-containing protein</fullName>
    </recommendedName>
</protein>
<evidence type="ECO:0000259" key="2">
    <source>
        <dbReference type="Pfam" id="PF18566"/>
    </source>
</evidence>